<dbReference type="Gene3D" id="1.10.510.10">
    <property type="entry name" value="Transferase(Phosphotransferase) domain 1"/>
    <property type="match status" value="1"/>
</dbReference>
<comment type="subcellular location">
    <subcellularLocation>
        <location evidence="2">Cell membrane</location>
        <topology evidence="2">Single-pass type I membrane protein</topology>
    </subcellularLocation>
    <subcellularLocation>
        <location evidence="1">Nucleus</location>
    </subcellularLocation>
</comment>
<dbReference type="GO" id="GO:0005524">
    <property type="term" value="F:ATP binding"/>
    <property type="evidence" value="ECO:0007669"/>
    <property type="project" value="UniProtKB-UniRule"/>
</dbReference>
<keyword evidence="13" id="KW-0805">Transcription regulation</keyword>
<dbReference type="GO" id="GO:0043066">
    <property type="term" value="P:negative regulation of apoptotic process"/>
    <property type="evidence" value="ECO:0007669"/>
    <property type="project" value="TreeGrafter"/>
</dbReference>
<dbReference type="InterPro" id="IPR050122">
    <property type="entry name" value="RTK"/>
</dbReference>
<evidence type="ECO:0000256" key="21">
    <source>
        <dbReference type="ARBA" id="ARBA00023242"/>
    </source>
</evidence>
<dbReference type="Pfam" id="PF00757">
    <property type="entry name" value="Furin-like"/>
    <property type="match status" value="1"/>
</dbReference>
<evidence type="ECO:0000256" key="20">
    <source>
        <dbReference type="ARBA" id="ARBA00023180"/>
    </source>
</evidence>
<keyword evidence="12 25" id="KW-1133">Transmembrane helix</keyword>
<dbReference type="RefSeq" id="XP_032814443.1">
    <property type="nucleotide sequence ID" value="XM_032958552.1"/>
</dbReference>
<evidence type="ECO:0000256" key="14">
    <source>
        <dbReference type="ARBA" id="ARBA00023136"/>
    </source>
</evidence>
<feature type="domain" description="Protein kinase" evidence="27">
    <location>
        <begin position="713"/>
        <end position="980"/>
    </location>
</feature>
<keyword evidence="4" id="KW-1003">Cell membrane</keyword>
<evidence type="ECO:0000256" key="19">
    <source>
        <dbReference type="ARBA" id="ARBA00023170"/>
    </source>
</evidence>
<proteinExistence type="predicted"/>
<dbReference type="Gene3D" id="3.30.200.20">
    <property type="entry name" value="Phosphorylase Kinase, domain 1"/>
    <property type="match status" value="1"/>
</dbReference>
<keyword evidence="6" id="KW-0808">Transferase</keyword>
<evidence type="ECO:0000259" key="27">
    <source>
        <dbReference type="PROSITE" id="PS50011"/>
    </source>
</evidence>
<evidence type="ECO:0000256" key="9">
    <source>
        <dbReference type="ARBA" id="ARBA00022741"/>
    </source>
</evidence>
<dbReference type="SUPFAM" id="SSF57184">
    <property type="entry name" value="Growth factor receptor domain"/>
    <property type="match status" value="2"/>
</dbReference>
<dbReference type="PROSITE" id="PS00109">
    <property type="entry name" value="PROTEIN_KINASE_TYR"/>
    <property type="match status" value="1"/>
</dbReference>
<feature type="transmembrane region" description="Helical" evidence="25">
    <location>
        <begin position="647"/>
        <end position="670"/>
    </location>
</feature>
<keyword evidence="16" id="KW-1015">Disulfide bond</keyword>
<dbReference type="GeneID" id="116944809"/>
<keyword evidence="20" id="KW-0325">Glycoprotein</keyword>
<reference evidence="29" key="1">
    <citation type="submission" date="2025-08" db="UniProtKB">
        <authorList>
            <consortium name="RefSeq"/>
        </authorList>
    </citation>
    <scope>IDENTIFICATION</scope>
    <source>
        <tissue evidence="29">Sperm</tissue>
    </source>
</reference>
<dbReference type="CDD" id="cd00064">
    <property type="entry name" value="FU"/>
    <property type="match status" value="3"/>
</dbReference>
<feature type="chain" id="PRO_5042554312" description="receptor protein-tyrosine kinase" evidence="26">
    <location>
        <begin position="22"/>
        <end position="1784"/>
    </location>
</feature>
<sequence length="1784" mass="196840">MGSSGGWSLLIIWLLLNGATSQEVCSGTENKLSASATRELQYQTLRKIYEHCEVVLGNLEITNIGPDKDLSFLRTIHEVSGYVLIAINEFEHLPLENLRIIRGTKLYEDKYALSVFLNYRKHSTNRNGLKELRLHNLTEILHGGVYIKENKHLCYHNTVDWWDIVKEGSIVNIDMDNSTTCTSCHKGCHKHCWGNGMKYCQKFTKLTCARQCDGRCHGPTPSECCHSQCAAGCDGPRDTHCFACKNFNDSGSCVSHCPPPTIYNPVTFAQGENPDVKYSYGAICVKECPHNFVVDYNSCVRACPAGKHEVEKFGKKKCETCTDVCPKACDGIGTGNLSRSQTVDATNIDTFENCTKINGNIAFLTTGIKGDDYMKIPPLDPDKLNVFRSIKEITGHLMIQAWPENMTDFAVFENLTTIRGRVLQRTFSLLVARIPNITALGLASLQEVSAGNVYLKNNERLCYYNTIKWPAVFVSEQQTSYVHDNKPEADCNADGAVCDLLCSEHGCWGPGPDQCISCRFFRRARSCVESCYITEGPYREHMQDAVCAPCDPECLPVNDSVTCFGPGSNSCVRCAHYKDGPHCVSACPVGAQGENDEIISKYPDKNNTCQPCHPNCSHGCIGFTEQDCTQPWVEPALHYGNRTGSPVLAVMAVGGLFACVMLLLLAVVCVRRRNIARKRAMRRYIEKELVEPLTPSGAAPNQAQLRILKETELRKGKMLGSGAFGTVHKGIWTPEGEDVKIPVAIKVLREATSPKANKEILDEAYIMASVSHPHLVRLLGICLTPSVQLVTQLMPLGCLLEYTREHKEHIGSQLLLNWAVQIAKGMMYLEEQRLVHRDLAARNVLVRTPQHVKITDFGLARLLDINEIEYHADGGKMPIKWLALESIQYRTFTHQSDVWSYGVTIWELMTFGGKPYEGIPARDIPELLEKGERLPQPPICTIDVYMIMVKCWMIDAESRPRFKELAVEFSKMARDPQRYLVIQGDDRMTLPSPSDSHFLQSLLAEEDMGDMVDAEEYLMPQQNFFGASGENHSGESDKSIMSNSYSVHGPESISNICNLSGPYASTSYLPMRGTSLQQDDNAQAQNGNLGQNGHLARRLSDQSRQSEASVCTAACASSACTAACVAACTPECSAFDASCCGGGSPIACAQQQGHRARQDSTTQRYSADPTLTLYEAAAPKVAVRLDEEGYVLPNASGSVPEYLTPIEDNPFAAEVSTNSTGVDNKEYHNVTWDSHGSANEYLNEPWYINSNRGLLDNPEYMARNTMAATLPRNYLSKEQKSEVQRTPSESRQITSAPNRGSYNTKPQNMVHNLLNPAYNSNKVSIPKKHESQKKLTTPESATSTAYQAVPIFNPITEWRQLLIPAASIKGNTAVKTLHQQGHLINTINSENLGVNTTKQGNQGNDLTTVNPLVSVISQINPTAAIANYGNQMKKSAGKSHQALGTQSQEEQAKRPSITDVATQVNMVRFQSNSSSQKQRPTYQSNVTVVPTSQETQETKLPPYYSQSVGKSVGGNQSGNSMDYANRLIKPPSYGSQPIYTSTQDCQTEGLPKMPGCERKKSLSFGKPQGKPILQGHKSIDVSIEEKQIKRACIDGNKTQDQALHGKDKNKELNHGNIVKSLGQEDGTRKKSTGKDIDETQPSHHESQMFRPTALGNSMVMTPSKVGQRIYPESHGRQWIGSPKCGKNPTNSAHQNNMEPNLSNKAKQIVTTATTGNCVVNPPHHGAKAPGMVTVDNAVYLQGSFSNWTQNQNGPVVNGMLNKRHDQQLQHGKVLPCCSTNDTLV</sequence>
<dbReference type="GO" id="GO:0009925">
    <property type="term" value="C:basal plasma membrane"/>
    <property type="evidence" value="ECO:0007669"/>
    <property type="project" value="TreeGrafter"/>
</dbReference>
<evidence type="ECO:0000313" key="28">
    <source>
        <dbReference type="Proteomes" id="UP001318040"/>
    </source>
</evidence>
<dbReference type="InterPro" id="IPR001245">
    <property type="entry name" value="Ser-Thr/Tyr_kinase_cat_dom"/>
</dbReference>
<dbReference type="SUPFAM" id="SSF56112">
    <property type="entry name" value="Protein kinase-like (PK-like)"/>
    <property type="match status" value="1"/>
</dbReference>
<dbReference type="Gene3D" id="3.80.20.20">
    <property type="entry name" value="Receptor L-domain"/>
    <property type="match status" value="2"/>
</dbReference>
<evidence type="ECO:0000256" key="16">
    <source>
        <dbReference type="ARBA" id="ARBA00023157"/>
    </source>
</evidence>
<comment type="catalytic activity">
    <reaction evidence="22">
        <text>L-tyrosyl-[protein] + ATP = O-phospho-L-tyrosyl-[protein] + ADP + H(+)</text>
        <dbReference type="Rhea" id="RHEA:10596"/>
        <dbReference type="Rhea" id="RHEA-COMP:10136"/>
        <dbReference type="Rhea" id="RHEA-COMP:20101"/>
        <dbReference type="ChEBI" id="CHEBI:15378"/>
        <dbReference type="ChEBI" id="CHEBI:30616"/>
        <dbReference type="ChEBI" id="CHEBI:46858"/>
        <dbReference type="ChEBI" id="CHEBI:61978"/>
        <dbReference type="ChEBI" id="CHEBI:456216"/>
        <dbReference type="EC" id="2.7.10.1"/>
    </reaction>
</comment>
<dbReference type="GO" id="GO:0022008">
    <property type="term" value="P:neurogenesis"/>
    <property type="evidence" value="ECO:0007669"/>
    <property type="project" value="TreeGrafter"/>
</dbReference>
<dbReference type="FunFam" id="2.10.220.10:FF:000001">
    <property type="entry name" value="Receptor protein-tyrosine kinase"/>
    <property type="match status" value="1"/>
</dbReference>
<dbReference type="FunFam" id="2.10.220.10:FF:000002">
    <property type="entry name" value="Receptor protein-tyrosine kinase"/>
    <property type="match status" value="1"/>
</dbReference>
<dbReference type="InterPro" id="IPR049328">
    <property type="entry name" value="TM_ErbB1"/>
</dbReference>
<dbReference type="KEGG" id="pmrn:116944809"/>
<keyword evidence="7 25" id="KW-0812">Transmembrane</keyword>
<dbReference type="InterPro" id="IPR006212">
    <property type="entry name" value="Furin_repeat"/>
</dbReference>
<feature type="region of interest" description="Disordered" evidence="24">
    <location>
        <begin position="1436"/>
        <end position="1457"/>
    </location>
</feature>
<dbReference type="FunFam" id="1.10.510.10:FF:002828">
    <property type="entry name" value="Receptor tyrosine-protein kinase erbB-2"/>
    <property type="match status" value="1"/>
</dbReference>
<evidence type="ECO:0000256" key="10">
    <source>
        <dbReference type="ARBA" id="ARBA00022777"/>
    </source>
</evidence>
<dbReference type="Gene3D" id="6.10.250.2930">
    <property type="match status" value="1"/>
</dbReference>
<protein>
    <recommendedName>
        <fullName evidence="3">receptor protein-tyrosine kinase</fullName>
        <ecNumber evidence="3">2.7.10.1</ecNumber>
    </recommendedName>
</protein>
<dbReference type="Gene3D" id="2.10.220.10">
    <property type="entry name" value="Hormone Receptor, Insulin-like Growth Factor Receptor 1, Chain A, domain 2"/>
    <property type="match status" value="3"/>
</dbReference>
<evidence type="ECO:0000256" key="13">
    <source>
        <dbReference type="ARBA" id="ARBA00023015"/>
    </source>
</evidence>
<dbReference type="PRINTS" id="PR00109">
    <property type="entry name" value="TYRKINASE"/>
</dbReference>
<name>A0AAJ7TD27_PETMA</name>
<keyword evidence="9 23" id="KW-0547">Nucleotide-binding</keyword>
<dbReference type="Pfam" id="PF21314">
    <property type="entry name" value="TM_ErbB1"/>
    <property type="match status" value="1"/>
</dbReference>
<dbReference type="InterPro" id="IPR008266">
    <property type="entry name" value="Tyr_kinase_AS"/>
</dbReference>
<gene>
    <name evidence="29" type="primary">LOC116944809</name>
</gene>
<evidence type="ECO:0000256" key="12">
    <source>
        <dbReference type="ARBA" id="ARBA00022989"/>
    </source>
</evidence>
<evidence type="ECO:0000256" key="4">
    <source>
        <dbReference type="ARBA" id="ARBA00022475"/>
    </source>
</evidence>
<keyword evidence="19" id="KW-0675">Receptor</keyword>
<evidence type="ECO:0000256" key="11">
    <source>
        <dbReference type="ARBA" id="ARBA00022840"/>
    </source>
</evidence>
<keyword evidence="17" id="KW-0010">Activator</keyword>
<evidence type="ECO:0000256" key="1">
    <source>
        <dbReference type="ARBA" id="ARBA00004123"/>
    </source>
</evidence>
<dbReference type="GO" id="GO:0008284">
    <property type="term" value="P:positive regulation of cell population proliferation"/>
    <property type="evidence" value="ECO:0007669"/>
    <property type="project" value="TreeGrafter"/>
</dbReference>
<keyword evidence="21" id="KW-0539">Nucleus</keyword>
<feature type="compositionally biased region" description="Basic and acidic residues" evidence="24">
    <location>
        <begin position="1625"/>
        <end position="1647"/>
    </location>
</feature>
<dbReference type="Pfam" id="PF14843">
    <property type="entry name" value="GF_recep_IV"/>
    <property type="match status" value="1"/>
</dbReference>
<dbReference type="InterPro" id="IPR032778">
    <property type="entry name" value="GF_recep_IV"/>
</dbReference>
<evidence type="ECO:0000313" key="29">
    <source>
        <dbReference type="RefSeq" id="XP_032814443.1"/>
    </source>
</evidence>
<dbReference type="GO" id="GO:0023056">
    <property type="term" value="P:positive regulation of signaling"/>
    <property type="evidence" value="ECO:0007669"/>
    <property type="project" value="UniProtKB-ARBA"/>
</dbReference>
<dbReference type="InterPro" id="IPR017441">
    <property type="entry name" value="Protein_kinase_ATP_BS"/>
</dbReference>
<keyword evidence="11 23" id="KW-0067">ATP-binding</keyword>
<evidence type="ECO:0000256" key="17">
    <source>
        <dbReference type="ARBA" id="ARBA00023159"/>
    </source>
</evidence>
<feature type="region of interest" description="Disordered" evidence="24">
    <location>
        <begin position="1273"/>
        <end position="1306"/>
    </location>
</feature>
<dbReference type="SMART" id="SM00261">
    <property type="entry name" value="FU"/>
    <property type="match status" value="4"/>
</dbReference>
<dbReference type="SMART" id="SM00219">
    <property type="entry name" value="TyrKc"/>
    <property type="match status" value="1"/>
</dbReference>
<dbReference type="InterPro" id="IPR011009">
    <property type="entry name" value="Kinase-like_dom_sf"/>
</dbReference>
<dbReference type="InterPro" id="IPR000494">
    <property type="entry name" value="Rcpt_L-dom"/>
</dbReference>
<keyword evidence="14 25" id="KW-0472">Membrane</keyword>
<evidence type="ECO:0000256" key="18">
    <source>
        <dbReference type="ARBA" id="ARBA00023163"/>
    </source>
</evidence>
<dbReference type="Proteomes" id="UP001318040">
    <property type="component" value="Chromosome 2"/>
</dbReference>
<evidence type="ECO:0000256" key="26">
    <source>
        <dbReference type="SAM" id="SignalP"/>
    </source>
</evidence>
<dbReference type="InterPro" id="IPR000719">
    <property type="entry name" value="Prot_kinase_dom"/>
</dbReference>
<evidence type="ECO:0000256" key="3">
    <source>
        <dbReference type="ARBA" id="ARBA00011902"/>
    </source>
</evidence>
<evidence type="ECO:0000256" key="2">
    <source>
        <dbReference type="ARBA" id="ARBA00004251"/>
    </source>
</evidence>
<keyword evidence="18" id="KW-0804">Transcription</keyword>
<evidence type="ECO:0000256" key="22">
    <source>
        <dbReference type="ARBA" id="ARBA00051243"/>
    </source>
</evidence>
<keyword evidence="28" id="KW-1185">Reference proteome</keyword>
<evidence type="ECO:0000256" key="23">
    <source>
        <dbReference type="PROSITE-ProRule" id="PRU10141"/>
    </source>
</evidence>
<dbReference type="PROSITE" id="PS50011">
    <property type="entry name" value="PROTEIN_KINASE_DOM"/>
    <property type="match status" value="1"/>
</dbReference>
<dbReference type="FunFam" id="3.80.20.20:FF:000013">
    <property type="entry name" value="Erb-b2 receptor tyrosine kinase 3a"/>
    <property type="match status" value="1"/>
</dbReference>
<dbReference type="InterPro" id="IPR036941">
    <property type="entry name" value="Rcpt_L-dom_sf"/>
</dbReference>
<feature type="signal peptide" evidence="26">
    <location>
        <begin position="1"/>
        <end position="21"/>
    </location>
</feature>
<dbReference type="PANTHER" id="PTHR24416:SF566">
    <property type="entry name" value="EPIDERMAL GROWTH FACTOR RECEPTOR"/>
    <property type="match status" value="1"/>
</dbReference>
<dbReference type="FunFam" id="3.30.200.20:FF:000422">
    <property type="entry name" value="Receptor protein-tyrosine kinase"/>
    <property type="match status" value="1"/>
</dbReference>
<dbReference type="Pfam" id="PF01030">
    <property type="entry name" value="Recep_L_domain"/>
    <property type="match status" value="2"/>
</dbReference>
<evidence type="ECO:0000256" key="7">
    <source>
        <dbReference type="ARBA" id="ARBA00022692"/>
    </source>
</evidence>
<dbReference type="InterPro" id="IPR009030">
    <property type="entry name" value="Growth_fac_rcpt_cys_sf"/>
</dbReference>
<dbReference type="InterPro" id="IPR044912">
    <property type="entry name" value="Egfr_JX_dom"/>
</dbReference>
<evidence type="ECO:0000256" key="15">
    <source>
        <dbReference type="ARBA" id="ARBA00023137"/>
    </source>
</evidence>
<dbReference type="Pfam" id="PF07714">
    <property type="entry name" value="PK_Tyr_Ser-Thr"/>
    <property type="match status" value="1"/>
</dbReference>
<keyword evidence="8 26" id="KW-0732">Signal</keyword>
<feature type="binding site" evidence="23">
    <location>
        <position position="746"/>
    </location>
    <ligand>
        <name>ATP</name>
        <dbReference type="ChEBI" id="CHEBI:30616"/>
    </ligand>
</feature>
<dbReference type="GO" id="GO:0010647">
    <property type="term" value="P:positive regulation of cell communication"/>
    <property type="evidence" value="ECO:0007669"/>
    <property type="project" value="UniProtKB-ARBA"/>
</dbReference>
<organism evidence="28 29">
    <name type="scientific">Petromyzon marinus</name>
    <name type="common">Sea lamprey</name>
    <dbReference type="NCBI Taxonomy" id="7757"/>
    <lineage>
        <taxon>Eukaryota</taxon>
        <taxon>Metazoa</taxon>
        <taxon>Chordata</taxon>
        <taxon>Craniata</taxon>
        <taxon>Vertebrata</taxon>
        <taxon>Cyclostomata</taxon>
        <taxon>Hyperoartia</taxon>
        <taxon>Petromyzontiformes</taxon>
        <taxon>Petromyzontidae</taxon>
        <taxon>Petromyzon</taxon>
    </lineage>
</organism>
<dbReference type="PANTHER" id="PTHR24416">
    <property type="entry name" value="TYROSINE-PROTEIN KINASE RECEPTOR"/>
    <property type="match status" value="1"/>
</dbReference>
<evidence type="ECO:0000256" key="24">
    <source>
        <dbReference type="SAM" id="MobiDB-lite"/>
    </source>
</evidence>
<keyword evidence="5" id="KW-0597">Phosphoprotein</keyword>
<dbReference type="GO" id="GO:0043235">
    <property type="term" value="C:receptor complex"/>
    <property type="evidence" value="ECO:0007669"/>
    <property type="project" value="TreeGrafter"/>
</dbReference>
<evidence type="ECO:0000256" key="5">
    <source>
        <dbReference type="ARBA" id="ARBA00022553"/>
    </source>
</evidence>
<dbReference type="PROSITE" id="PS00107">
    <property type="entry name" value="PROTEIN_KINASE_ATP"/>
    <property type="match status" value="1"/>
</dbReference>
<evidence type="ECO:0000256" key="6">
    <source>
        <dbReference type="ARBA" id="ARBA00022679"/>
    </source>
</evidence>
<accession>A0AAJ7TD27</accession>
<dbReference type="InterPro" id="IPR020635">
    <property type="entry name" value="Tyr_kinase_cat_dom"/>
</dbReference>
<dbReference type="InterPro" id="IPR006211">
    <property type="entry name" value="Furin-like_Cys-rich_dom"/>
</dbReference>
<dbReference type="SUPFAM" id="SSF52058">
    <property type="entry name" value="L domain-like"/>
    <property type="match status" value="2"/>
</dbReference>
<evidence type="ECO:0000256" key="8">
    <source>
        <dbReference type="ARBA" id="ARBA00022729"/>
    </source>
</evidence>
<dbReference type="FunFam" id="3.80.20.20:FF:000004">
    <property type="entry name" value="Receptor protein-tyrosine kinase"/>
    <property type="match status" value="1"/>
</dbReference>
<feature type="region of interest" description="Disordered" evidence="24">
    <location>
        <begin position="1619"/>
        <end position="1647"/>
    </location>
</feature>
<keyword evidence="10" id="KW-0418">Kinase</keyword>
<feature type="compositionally biased region" description="Polar residues" evidence="24">
    <location>
        <begin position="1284"/>
        <end position="1306"/>
    </location>
</feature>
<dbReference type="GO" id="GO:0038127">
    <property type="term" value="P:ERBB signaling pathway"/>
    <property type="evidence" value="ECO:0007669"/>
    <property type="project" value="UniProtKB-ARBA"/>
</dbReference>
<dbReference type="GO" id="GO:0004714">
    <property type="term" value="F:transmembrane receptor protein tyrosine kinase activity"/>
    <property type="evidence" value="ECO:0007669"/>
    <property type="project" value="UniProtKB-EC"/>
</dbReference>
<dbReference type="EC" id="2.7.10.1" evidence="3"/>
<keyword evidence="15" id="KW-0829">Tyrosine-protein kinase</keyword>
<dbReference type="GO" id="GO:0005634">
    <property type="term" value="C:nucleus"/>
    <property type="evidence" value="ECO:0007669"/>
    <property type="project" value="UniProtKB-SubCell"/>
</dbReference>
<evidence type="ECO:0000256" key="25">
    <source>
        <dbReference type="SAM" id="Phobius"/>
    </source>
</evidence>